<protein>
    <recommendedName>
        <fullName evidence="1">F-box domain-containing protein</fullName>
    </recommendedName>
</protein>
<dbReference type="KEGG" id="pfj:MYCFIDRAFT_215491"/>
<evidence type="ECO:0000313" key="3">
    <source>
        <dbReference type="Proteomes" id="UP000016932"/>
    </source>
</evidence>
<gene>
    <name evidence="2" type="ORF">MYCFIDRAFT_215491</name>
</gene>
<dbReference type="AlphaFoldDB" id="M3AB59"/>
<dbReference type="InterPro" id="IPR001810">
    <property type="entry name" value="F-box_dom"/>
</dbReference>
<dbReference type="EMBL" id="KB446559">
    <property type="protein sequence ID" value="EME81811.1"/>
    <property type="molecule type" value="Genomic_DNA"/>
</dbReference>
<dbReference type="VEuPathDB" id="FungiDB:MYCFIDRAFT_215491"/>
<proteinExistence type="predicted"/>
<organism evidence="2 3">
    <name type="scientific">Pseudocercospora fijiensis (strain CIRAD86)</name>
    <name type="common">Black leaf streak disease fungus</name>
    <name type="synonym">Mycosphaerella fijiensis</name>
    <dbReference type="NCBI Taxonomy" id="383855"/>
    <lineage>
        <taxon>Eukaryota</taxon>
        <taxon>Fungi</taxon>
        <taxon>Dikarya</taxon>
        <taxon>Ascomycota</taxon>
        <taxon>Pezizomycotina</taxon>
        <taxon>Dothideomycetes</taxon>
        <taxon>Dothideomycetidae</taxon>
        <taxon>Mycosphaerellales</taxon>
        <taxon>Mycosphaerellaceae</taxon>
        <taxon>Pseudocercospora</taxon>
    </lineage>
</organism>
<dbReference type="Pfam" id="PF00646">
    <property type="entry name" value="F-box"/>
    <property type="match status" value="1"/>
</dbReference>
<dbReference type="CDD" id="cd09917">
    <property type="entry name" value="F-box_SF"/>
    <property type="match status" value="1"/>
</dbReference>
<keyword evidence="3" id="KW-1185">Reference proteome</keyword>
<reference evidence="2 3" key="1">
    <citation type="journal article" date="2012" name="PLoS Pathog.">
        <title>Diverse lifestyles and strategies of plant pathogenesis encoded in the genomes of eighteen Dothideomycetes fungi.</title>
        <authorList>
            <person name="Ohm R.A."/>
            <person name="Feau N."/>
            <person name="Henrissat B."/>
            <person name="Schoch C.L."/>
            <person name="Horwitz B.A."/>
            <person name="Barry K.W."/>
            <person name="Condon B.J."/>
            <person name="Copeland A.C."/>
            <person name="Dhillon B."/>
            <person name="Glaser F."/>
            <person name="Hesse C.N."/>
            <person name="Kosti I."/>
            <person name="LaButti K."/>
            <person name="Lindquist E.A."/>
            <person name="Lucas S."/>
            <person name="Salamov A.A."/>
            <person name="Bradshaw R.E."/>
            <person name="Ciuffetti L."/>
            <person name="Hamelin R.C."/>
            <person name="Kema G.H.J."/>
            <person name="Lawrence C."/>
            <person name="Scott J.A."/>
            <person name="Spatafora J.W."/>
            <person name="Turgeon B.G."/>
            <person name="de Wit P.J.G.M."/>
            <person name="Zhong S."/>
            <person name="Goodwin S.B."/>
            <person name="Grigoriev I.V."/>
        </authorList>
    </citation>
    <scope>NUCLEOTIDE SEQUENCE [LARGE SCALE GENOMIC DNA]</scope>
    <source>
        <strain evidence="2 3">CIRAD86</strain>
    </source>
</reference>
<evidence type="ECO:0000259" key="1">
    <source>
        <dbReference type="Pfam" id="PF00646"/>
    </source>
</evidence>
<dbReference type="RefSeq" id="XP_007927367.1">
    <property type="nucleotide sequence ID" value="XM_007929176.1"/>
</dbReference>
<dbReference type="OrthoDB" id="3650038at2759"/>
<feature type="domain" description="F-box" evidence="1">
    <location>
        <begin position="66"/>
        <end position="99"/>
    </location>
</feature>
<accession>M3AB59</accession>
<dbReference type="GeneID" id="19338181"/>
<dbReference type="HOGENOM" id="CLU_940492_0_0_1"/>
<evidence type="ECO:0000313" key="2">
    <source>
        <dbReference type="EMBL" id="EME81811.1"/>
    </source>
</evidence>
<name>M3AB59_PSEFD</name>
<sequence>MRSVTSSRNARLAFVQYDPKTGEEKREWMASAQQELPIRRLKVPRGGFRRMATSPNAATRVFGITELLEHILIDVSPRDLIHLQLVSKNCKNTIDGSSILQRMIYPEPTDAKFAWVDQYRTRLLSRELLGSYIKDIVPVTDLTSRYPDDSFARSARFNELVLRKQSTDVWGSFAARVIGGEILVFNEKANQILFAHDQPLSCDKMFLTNIPISELELLVECDCNRTGGCSNHRSFRFVWNPEGFRVGWIREYVRGICSLVQSVRIRFAATDEHQNGVVFPTEAEADWVKEKLGIDI</sequence>
<dbReference type="Proteomes" id="UP000016932">
    <property type="component" value="Unassembled WGS sequence"/>
</dbReference>